<reference evidence="5 6" key="1">
    <citation type="submission" date="2019-09" db="EMBL/GenBank/DDBJ databases">
        <title>Phylogeny of genus Pseudoclavibacter and closely related genus.</title>
        <authorList>
            <person name="Li Y."/>
        </authorList>
    </citation>
    <scope>NUCLEOTIDE SEQUENCE [LARGE SCALE GENOMIC DNA]</scope>
    <source>
        <strain evidence="5 6">KCTC 13959</strain>
    </source>
</reference>
<dbReference type="GO" id="GO:0016020">
    <property type="term" value="C:membrane"/>
    <property type="evidence" value="ECO:0007669"/>
    <property type="project" value="InterPro"/>
</dbReference>
<evidence type="ECO:0000256" key="1">
    <source>
        <dbReference type="ARBA" id="ARBA00022475"/>
    </source>
</evidence>
<evidence type="ECO:0000256" key="3">
    <source>
        <dbReference type="SAM" id="MobiDB-lite"/>
    </source>
</evidence>
<evidence type="ECO:0008006" key="7">
    <source>
        <dbReference type="Google" id="ProtNLM"/>
    </source>
</evidence>
<dbReference type="EMBL" id="WBKB01000007">
    <property type="protein sequence ID" value="KAB1641956.1"/>
    <property type="molecule type" value="Genomic_DNA"/>
</dbReference>
<dbReference type="Pfam" id="PF05481">
    <property type="entry name" value="Myco_19_kDa"/>
    <property type="match status" value="1"/>
</dbReference>
<feature type="region of interest" description="Disordered" evidence="3">
    <location>
        <begin position="19"/>
        <end position="70"/>
    </location>
</feature>
<evidence type="ECO:0000313" key="5">
    <source>
        <dbReference type="EMBL" id="KAB1641956.1"/>
    </source>
</evidence>
<organism evidence="5 6">
    <name type="scientific">Gulosibacter chungangensis</name>
    <dbReference type="NCBI Taxonomy" id="979746"/>
    <lineage>
        <taxon>Bacteria</taxon>
        <taxon>Bacillati</taxon>
        <taxon>Actinomycetota</taxon>
        <taxon>Actinomycetes</taxon>
        <taxon>Micrococcales</taxon>
        <taxon>Microbacteriaceae</taxon>
        <taxon>Gulosibacter</taxon>
    </lineage>
</organism>
<dbReference type="AlphaFoldDB" id="A0A7J5B958"/>
<accession>A0A7J5B958</accession>
<feature type="signal peptide" evidence="4">
    <location>
        <begin position="1"/>
        <end position="22"/>
    </location>
</feature>
<feature type="compositionally biased region" description="Low complexity" evidence="3">
    <location>
        <begin position="60"/>
        <end position="70"/>
    </location>
</feature>
<protein>
    <recommendedName>
        <fullName evidence="7">Lipoprotein LpqH</fullName>
    </recommendedName>
</protein>
<evidence type="ECO:0000313" key="6">
    <source>
        <dbReference type="Proteomes" id="UP000433493"/>
    </source>
</evidence>
<comment type="caution">
    <text evidence="5">The sequence shown here is derived from an EMBL/GenBank/DDBJ whole genome shotgun (WGS) entry which is preliminary data.</text>
</comment>
<evidence type="ECO:0000256" key="4">
    <source>
        <dbReference type="SAM" id="SignalP"/>
    </source>
</evidence>
<keyword evidence="1" id="KW-1003">Cell membrane</keyword>
<dbReference type="InterPro" id="IPR008691">
    <property type="entry name" value="LpqH"/>
</dbReference>
<keyword evidence="2" id="KW-0472">Membrane</keyword>
<proteinExistence type="predicted"/>
<name>A0A7J5B958_9MICO</name>
<evidence type="ECO:0000256" key="2">
    <source>
        <dbReference type="ARBA" id="ARBA00023136"/>
    </source>
</evidence>
<dbReference type="OrthoDB" id="5120546at2"/>
<dbReference type="PROSITE" id="PS51257">
    <property type="entry name" value="PROKAR_LIPOPROTEIN"/>
    <property type="match status" value="1"/>
</dbReference>
<dbReference type="Proteomes" id="UP000433493">
    <property type="component" value="Unassembled WGS sequence"/>
</dbReference>
<sequence length="197" mass="20360">MRRYAMVLAAASVALTGCQASSAPETTPVPSSSIVETDTTETFAPGEGRPAPSDGEVPDEGTGPTETPRPTIAHAIEVRIGEQDHSDLDWHVSCTGLDGSPTVIASAADEDNTAYVVVVIGSGSDSLASFTFTETAEGQSVRERSGLTVNPGVGQGNGSLWVEDTTVTSTGRGISYDETTVHTEADMTYSVEFVCAG</sequence>
<dbReference type="RefSeq" id="WP_158052906.1">
    <property type="nucleotide sequence ID" value="NZ_WBKB01000007.1"/>
</dbReference>
<gene>
    <name evidence="5" type="ORF">F8O05_11605</name>
</gene>
<feature type="compositionally biased region" description="Polar residues" evidence="3">
    <location>
        <begin position="19"/>
        <end position="42"/>
    </location>
</feature>
<feature type="chain" id="PRO_5029893814" description="Lipoprotein LpqH" evidence="4">
    <location>
        <begin position="23"/>
        <end position="197"/>
    </location>
</feature>
<keyword evidence="6" id="KW-1185">Reference proteome</keyword>
<keyword evidence="4" id="KW-0732">Signal</keyword>